<dbReference type="InterPro" id="IPR017517">
    <property type="entry name" value="Maleyloyr_isom"/>
</dbReference>
<dbReference type="GO" id="GO:0046872">
    <property type="term" value="F:metal ion binding"/>
    <property type="evidence" value="ECO:0007669"/>
    <property type="project" value="InterPro"/>
</dbReference>
<sequence>MVAVNGTGTDGLQAALAEGQDRLRALLPGLTDELLRAPSALPGWSRGHVLTHIEGVGLALARQARYALRGTLIDVYDGGRPARDAAIEAGHRRSAPQLRSALADALDEVEASWAAVGPDDWDRPVRYRDGALLDAGRAWWRELEIHTVDARLGRTSADWSLPLCTYLVDYLAPRVPAGYQVAFTATDTGWSAVRGSGREIEVRGRICDIAAWLAGRVPEAPLEGGPLPQLADWP</sequence>
<accession>A0A1H0I4X8</accession>
<feature type="domain" description="Mycothiol-dependent maleylpyruvate isomerase metal-binding" evidence="1">
    <location>
        <begin position="17"/>
        <end position="151"/>
    </location>
</feature>
<dbReference type="STRING" id="310781.SAMN05216259_108329"/>
<name>A0A1H0I4X8_9ACTN</name>
<keyword evidence="2" id="KW-0413">Isomerase</keyword>
<organism evidence="2 3">
    <name type="scientific">Actinacidiphila guanduensis</name>
    <dbReference type="NCBI Taxonomy" id="310781"/>
    <lineage>
        <taxon>Bacteria</taxon>
        <taxon>Bacillati</taxon>
        <taxon>Actinomycetota</taxon>
        <taxon>Actinomycetes</taxon>
        <taxon>Kitasatosporales</taxon>
        <taxon>Streptomycetaceae</taxon>
        <taxon>Actinacidiphila</taxon>
    </lineage>
</organism>
<keyword evidence="3" id="KW-1185">Reference proteome</keyword>
<dbReference type="SUPFAM" id="SSF55718">
    <property type="entry name" value="SCP-like"/>
    <property type="match status" value="1"/>
</dbReference>
<dbReference type="Pfam" id="PF11716">
    <property type="entry name" value="MDMPI_N"/>
    <property type="match status" value="1"/>
</dbReference>
<dbReference type="EMBL" id="FNIE01000008">
    <property type="protein sequence ID" value="SDO26131.1"/>
    <property type="molecule type" value="Genomic_DNA"/>
</dbReference>
<evidence type="ECO:0000313" key="3">
    <source>
        <dbReference type="Proteomes" id="UP000199341"/>
    </source>
</evidence>
<dbReference type="GO" id="GO:0016853">
    <property type="term" value="F:isomerase activity"/>
    <property type="evidence" value="ECO:0007669"/>
    <property type="project" value="UniProtKB-KW"/>
</dbReference>
<dbReference type="SUPFAM" id="SSF109854">
    <property type="entry name" value="DinB/YfiT-like putative metalloenzymes"/>
    <property type="match status" value="1"/>
</dbReference>
<dbReference type="Proteomes" id="UP000199341">
    <property type="component" value="Unassembled WGS sequence"/>
</dbReference>
<dbReference type="NCBIfam" id="TIGR03083">
    <property type="entry name" value="maleylpyruvate isomerase family mycothiol-dependent enzyme"/>
    <property type="match status" value="1"/>
</dbReference>
<keyword evidence="2" id="KW-0670">Pyruvate</keyword>
<dbReference type="InterPro" id="IPR024344">
    <property type="entry name" value="MDMPI_metal-binding"/>
</dbReference>
<protein>
    <submittedName>
        <fullName evidence="2">Maleylpyruvate isomerase</fullName>
    </submittedName>
</protein>
<evidence type="ECO:0000259" key="1">
    <source>
        <dbReference type="Pfam" id="PF11716"/>
    </source>
</evidence>
<dbReference type="AlphaFoldDB" id="A0A1H0I4X8"/>
<evidence type="ECO:0000313" key="2">
    <source>
        <dbReference type="EMBL" id="SDO26131.1"/>
    </source>
</evidence>
<proteinExistence type="predicted"/>
<dbReference type="InterPro" id="IPR034660">
    <property type="entry name" value="DinB/YfiT-like"/>
</dbReference>
<dbReference type="InterPro" id="IPR036527">
    <property type="entry name" value="SCP2_sterol-bd_dom_sf"/>
</dbReference>
<gene>
    <name evidence="2" type="ORF">SAMN05216259_108329</name>
</gene>
<dbReference type="Gene3D" id="1.20.120.450">
    <property type="entry name" value="dinb family like domain"/>
    <property type="match status" value="1"/>
</dbReference>
<reference evidence="2 3" key="1">
    <citation type="submission" date="2016-10" db="EMBL/GenBank/DDBJ databases">
        <authorList>
            <person name="de Groot N.N."/>
        </authorList>
    </citation>
    <scope>NUCLEOTIDE SEQUENCE [LARGE SCALE GENOMIC DNA]</scope>
    <source>
        <strain evidence="2 3">CGMCC 4.2022</strain>
    </source>
</reference>
<dbReference type="OrthoDB" id="5118203at2"/>